<comment type="function">
    <text evidence="10">Catalyzes the transfer of pyrophosphate from adenosine triphosphate (ATP) to 6-hydroxymethyl-7,8-dihydropterin, an enzymatic step in folate biosynthesis pathway.</text>
</comment>
<evidence type="ECO:0000256" key="8">
    <source>
        <dbReference type="ARBA" id="ARBA00022840"/>
    </source>
</evidence>
<evidence type="ECO:0000256" key="5">
    <source>
        <dbReference type="ARBA" id="ARBA00022679"/>
    </source>
</evidence>
<evidence type="ECO:0000256" key="9">
    <source>
        <dbReference type="ARBA" id="ARBA00022909"/>
    </source>
</evidence>
<evidence type="ECO:0000256" key="2">
    <source>
        <dbReference type="ARBA" id="ARBA00005810"/>
    </source>
</evidence>
<dbReference type="CDD" id="cd00483">
    <property type="entry name" value="HPPK"/>
    <property type="match status" value="1"/>
</dbReference>
<reference evidence="14 15" key="1">
    <citation type="journal article" date="2018" name="Arch. Microbiol.">
        <title>New insights into the metabolic potential of the phototrophic purple bacterium Rhodopila globiformis DSM 161(T) from its draft genome sequence and evidence for a vanadium-dependent nitrogenase.</title>
        <authorList>
            <person name="Imhoff J.F."/>
            <person name="Rahn T."/>
            <person name="Kunzel S."/>
            <person name="Neulinger S.C."/>
        </authorList>
    </citation>
    <scope>NUCLEOTIDE SEQUENCE [LARGE SCALE GENOMIC DNA]</scope>
    <source>
        <strain evidence="14 15">DSM 16996</strain>
    </source>
</reference>
<dbReference type="InterPro" id="IPR000550">
    <property type="entry name" value="Hppk"/>
</dbReference>
<evidence type="ECO:0000256" key="3">
    <source>
        <dbReference type="ARBA" id="ARBA00013253"/>
    </source>
</evidence>
<dbReference type="GO" id="GO:0003848">
    <property type="term" value="F:2-amino-4-hydroxy-6-hydroxymethyldihydropteridine diphosphokinase activity"/>
    <property type="evidence" value="ECO:0007669"/>
    <property type="project" value="UniProtKB-EC"/>
</dbReference>
<comment type="similarity">
    <text evidence="2">Belongs to the HPPK family.</text>
</comment>
<protein>
    <recommendedName>
        <fullName evidence="4">2-amino-4-hydroxy-6-hydroxymethyldihydropteridine pyrophosphokinase</fullName>
        <ecNumber evidence="3">2.7.6.3</ecNumber>
    </recommendedName>
    <alternativeName>
        <fullName evidence="11">6-hydroxymethyl-7,8-dihydropterin pyrophosphokinase</fullName>
    </alternativeName>
    <alternativeName>
        <fullName evidence="12">7,8-dihydro-6-hydroxymethylpterin-pyrophosphokinase</fullName>
    </alternativeName>
</protein>
<evidence type="ECO:0000313" key="15">
    <source>
        <dbReference type="Proteomes" id="UP000239089"/>
    </source>
</evidence>
<evidence type="ECO:0000256" key="10">
    <source>
        <dbReference type="ARBA" id="ARBA00029409"/>
    </source>
</evidence>
<dbReference type="PANTHER" id="PTHR43071">
    <property type="entry name" value="2-AMINO-4-HYDROXY-6-HYDROXYMETHYLDIHYDROPTERIDINE PYROPHOSPHOKINASE"/>
    <property type="match status" value="1"/>
</dbReference>
<comment type="pathway">
    <text evidence="1">Cofactor biosynthesis; tetrahydrofolate biosynthesis; 2-amino-4-hydroxy-6-hydroxymethyl-7,8-dihydropteridine diphosphate from 7,8-dihydroneopterin triphosphate: step 4/4.</text>
</comment>
<evidence type="ECO:0000256" key="11">
    <source>
        <dbReference type="ARBA" id="ARBA00029766"/>
    </source>
</evidence>
<dbReference type="EMBL" id="NHSJ01000073">
    <property type="protein sequence ID" value="PPQ30714.1"/>
    <property type="molecule type" value="Genomic_DNA"/>
</dbReference>
<dbReference type="PANTHER" id="PTHR43071:SF1">
    <property type="entry name" value="2-AMINO-4-HYDROXY-6-HYDROXYMETHYLDIHYDROPTERIDINE PYROPHOSPHOKINASE"/>
    <property type="match status" value="1"/>
</dbReference>
<keyword evidence="8" id="KW-0067">ATP-binding</keyword>
<evidence type="ECO:0000259" key="13">
    <source>
        <dbReference type="PROSITE" id="PS00794"/>
    </source>
</evidence>
<dbReference type="GO" id="GO:0016301">
    <property type="term" value="F:kinase activity"/>
    <property type="evidence" value="ECO:0007669"/>
    <property type="project" value="UniProtKB-KW"/>
</dbReference>
<evidence type="ECO:0000256" key="1">
    <source>
        <dbReference type="ARBA" id="ARBA00005051"/>
    </source>
</evidence>
<evidence type="ECO:0000256" key="6">
    <source>
        <dbReference type="ARBA" id="ARBA00022741"/>
    </source>
</evidence>
<keyword evidence="9" id="KW-0289">Folate biosynthesis</keyword>
<dbReference type="InterPro" id="IPR035907">
    <property type="entry name" value="Hppk_sf"/>
</dbReference>
<keyword evidence="7 14" id="KW-0418">Kinase</keyword>
<dbReference type="GO" id="GO:0046654">
    <property type="term" value="P:tetrahydrofolate biosynthetic process"/>
    <property type="evidence" value="ECO:0007669"/>
    <property type="project" value="UniProtKB-UniPathway"/>
</dbReference>
<proteinExistence type="inferred from homology"/>
<keyword evidence="15" id="KW-1185">Reference proteome</keyword>
<dbReference type="UniPathway" id="UPA00077">
    <property type="reaction ID" value="UER00155"/>
</dbReference>
<evidence type="ECO:0000256" key="12">
    <source>
        <dbReference type="ARBA" id="ARBA00033413"/>
    </source>
</evidence>
<sequence>MTSPNTRRPSRCGALLSEPYLVALGFGANLGDAQANIRRAVEFLRKRGVDFVALSSLYATKPWGVEDQPDFVNACALARTDLAPRDLLALTQTAERALGRTPGLRWGPRMIDIDILFYQGLDWRDDKLVLPHPEITRRAFVLHPLAEIAPDMIVFGAPIHQLSRKFGSDEVKILTPF</sequence>
<dbReference type="PROSITE" id="PS00794">
    <property type="entry name" value="HPPK"/>
    <property type="match status" value="1"/>
</dbReference>
<name>A0A2S6N7Y1_9HYPH</name>
<evidence type="ECO:0000313" key="14">
    <source>
        <dbReference type="EMBL" id="PPQ30714.1"/>
    </source>
</evidence>
<dbReference type="Proteomes" id="UP000239089">
    <property type="component" value="Unassembled WGS sequence"/>
</dbReference>
<evidence type="ECO:0000256" key="4">
    <source>
        <dbReference type="ARBA" id="ARBA00016218"/>
    </source>
</evidence>
<dbReference type="NCBIfam" id="TIGR01498">
    <property type="entry name" value="folK"/>
    <property type="match status" value="1"/>
</dbReference>
<dbReference type="GO" id="GO:0005524">
    <property type="term" value="F:ATP binding"/>
    <property type="evidence" value="ECO:0007669"/>
    <property type="project" value="UniProtKB-KW"/>
</dbReference>
<accession>A0A2S6N7Y1</accession>
<comment type="caution">
    <text evidence="14">The sequence shown here is derived from an EMBL/GenBank/DDBJ whole genome shotgun (WGS) entry which is preliminary data.</text>
</comment>
<keyword evidence="6" id="KW-0547">Nucleotide-binding</keyword>
<gene>
    <name evidence="14" type="ORF">CCR94_11655</name>
</gene>
<keyword evidence="5" id="KW-0808">Transferase</keyword>
<dbReference type="SUPFAM" id="SSF55083">
    <property type="entry name" value="6-hydroxymethyl-7,8-dihydropterin pyrophosphokinase, HPPK"/>
    <property type="match status" value="1"/>
</dbReference>
<feature type="domain" description="7,8-dihydro-6-hydroxymethylpterin-pyrophosphokinase" evidence="13">
    <location>
        <begin position="105"/>
        <end position="116"/>
    </location>
</feature>
<dbReference type="AlphaFoldDB" id="A0A2S6N7Y1"/>
<evidence type="ECO:0000256" key="7">
    <source>
        <dbReference type="ARBA" id="ARBA00022777"/>
    </source>
</evidence>
<organism evidence="14 15">
    <name type="scientific">Rhodoblastus sphagnicola</name>
    <dbReference type="NCBI Taxonomy" id="333368"/>
    <lineage>
        <taxon>Bacteria</taxon>
        <taxon>Pseudomonadati</taxon>
        <taxon>Pseudomonadota</taxon>
        <taxon>Alphaproteobacteria</taxon>
        <taxon>Hyphomicrobiales</taxon>
        <taxon>Rhodoblastaceae</taxon>
        <taxon>Rhodoblastus</taxon>
    </lineage>
</organism>
<dbReference type="EC" id="2.7.6.3" evidence="3"/>
<dbReference type="Gene3D" id="3.30.70.560">
    <property type="entry name" value="7,8-Dihydro-6-hydroxymethylpterin-pyrophosphokinase HPPK"/>
    <property type="match status" value="1"/>
</dbReference>
<dbReference type="OrthoDB" id="9808041at2"/>
<dbReference type="GO" id="GO:0046656">
    <property type="term" value="P:folic acid biosynthetic process"/>
    <property type="evidence" value="ECO:0007669"/>
    <property type="project" value="UniProtKB-KW"/>
</dbReference>
<dbReference type="Pfam" id="PF01288">
    <property type="entry name" value="HPPK"/>
    <property type="match status" value="1"/>
</dbReference>